<dbReference type="EMBL" id="UINC01021638">
    <property type="protein sequence ID" value="SVA89617.1"/>
    <property type="molecule type" value="Genomic_DNA"/>
</dbReference>
<dbReference type="GO" id="GO:0005737">
    <property type="term" value="C:cytoplasm"/>
    <property type="evidence" value="ECO:0007669"/>
    <property type="project" value="TreeGrafter"/>
</dbReference>
<dbReference type="InterPro" id="IPR045269">
    <property type="entry name" value="Atg1-like"/>
</dbReference>
<dbReference type="SMART" id="SM00220">
    <property type="entry name" value="S_TKc"/>
    <property type="match status" value="1"/>
</dbReference>
<proteinExistence type="predicted"/>
<dbReference type="SUPFAM" id="SSF56112">
    <property type="entry name" value="Protein kinase-like (PK-like)"/>
    <property type="match status" value="1"/>
</dbReference>
<dbReference type="InterPro" id="IPR008271">
    <property type="entry name" value="Ser/Thr_kinase_AS"/>
</dbReference>
<feature type="domain" description="Protein kinase" evidence="1">
    <location>
        <begin position="23"/>
        <end position="284"/>
    </location>
</feature>
<dbReference type="GO" id="GO:0010506">
    <property type="term" value="P:regulation of autophagy"/>
    <property type="evidence" value="ECO:0007669"/>
    <property type="project" value="InterPro"/>
</dbReference>
<evidence type="ECO:0000313" key="2">
    <source>
        <dbReference type="EMBL" id="SVA89617.1"/>
    </source>
</evidence>
<gene>
    <name evidence="2" type="ORF">METZ01_LOCUS142471</name>
</gene>
<dbReference type="PROSITE" id="PS00108">
    <property type="entry name" value="PROTEIN_KINASE_ST"/>
    <property type="match status" value="1"/>
</dbReference>
<reference evidence="2" key="1">
    <citation type="submission" date="2018-05" db="EMBL/GenBank/DDBJ databases">
        <authorList>
            <person name="Lanie J.A."/>
            <person name="Ng W.-L."/>
            <person name="Kazmierczak K.M."/>
            <person name="Andrzejewski T.M."/>
            <person name="Davidsen T.M."/>
            <person name="Wayne K.J."/>
            <person name="Tettelin H."/>
            <person name="Glass J.I."/>
            <person name="Rusch D."/>
            <person name="Podicherti R."/>
            <person name="Tsui H.-C.T."/>
            <person name="Winkler M.E."/>
        </authorList>
    </citation>
    <scope>NUCLEOTIDE SEQUENCE</scope>
</reference>
<dbReference type="InterPro" id="IPR011009">
    <property type="entry name" value="Kinase-like_dom_sf"/>
</dbReference>
<sequence>MGLLDIFGGKNPEPGESGHFGDYDLQEVVNSGGMADIWLATDPDKHPVAVRRLHPELRRDSKARKRFVRGCEILAKVCDHKFIVSYIEHGKIKGDHFLAMEYCEFPNLKILISRSDTVLEKFVGNILIDVAEALEHVHNCGYLHYDIKPENILVSRNGNVRLCDFDLSRPIPETPTKMPDNPGTPVYMAPEQLRGREIDQRVDIFAFGVTMYETLTGQKPFNGDTSREVLLAQKNRDQHFAVPRDLNPSIPEDVERIILKCIEFDADKRYPHISYLVAELRKALYV</sequence>
<dbReference type="InterPro" id="IPR000719">
    <property type="entry name" value="Prot_kinase_dom"/>
</dbReference>
<dbReference type="GO" id="GO:0005524">
    <property type="term" value="F:ATP binding"/>
    <property type="evidence" value="ECO:0007669"/>
    <property type="project" value="InterPro"/>
</dbReference>
<dbReference type="CDD" id="cd14014">
    <property type="entry name" value="STKc_PknB_like"/>
    <property type="match status" value="1"/>
</dbReference>
<accession>A0A381ZLM1</accession>
<dbReference type="Gene3D" id="3.30.200.20">
    <property type="entry name" value="Phosphorylase Kinase, domain 1"/>
    <property type="match status" value="1"/>
</dbReference>
<dbReference type="GO" id="GO:0004674">
    <property type="term" value="F:protein serine/threonine kinase activity"/>
    <property type="evidence" value="ECO:0007669"/>
    <property type="project" value="InterPro"/>
</dbReference>
<dbReference type="PIRSF" id="PIRSF000654">
    <property type="entry name" value="Integrin-linked_kinase"/>
    <property type="match status" value="1"/>
</dbReference>
<name>A0A381ZLM1_9ZZZZ</name>
<dbReference type="AlphaFoldDB" id="A0A381ZLM1"/>
<evidence type="ECO:0000259" key="1">
    <source>
        <dbReference type="SMART" id="SM00220"/>
    </source>
</evidence>
<organism evidence="2">
    <name type="scientific">marine metagenome</name>
    <dbReference type="NCBI Taxonomy" id="408172"/>
    <lineage>
        <taxon>unclassified sequences</taxon>
        <taxon>metagenomes</taxon>
        <taxon>ecological metagenomes</taxon>
    </lineage>
</organism>
<protein>
    <recommendedName>
        <fullName evidence="1">Protein kinase domain-containing protein</fullName>
    </recommendedName>
</protein>
<dbReference type="Pfam" id="PF00069">
    <property type="entry name" value="Pkinase"/>
    <property type="match status" value="1"/>
</dbReference>
<dbReference type="PANTHER" id="PTHR24348">
    <property type="entry name" value="SERINE/THREONINE-PROTEIN KINASE UNC-51-RELATED"/>
    <property type="match status" value="1"/>
</dbReference>
<dbReference type="Gene3D" id="1.10.510.10">
    <property type="entry name" value="Transferase(Phosphotransferase) domain 1"/>
    <property type="match status" value="1"/>
</dbReference>